<accession>A0A2S5CND6</accession>
<comment type="caution">
    <text evidence="3">The sequence shown here is derived from an EMBL/GenBank/DDBJ whole genome shotgun (WGS) entry which is preliminary data.</text>
</comment>
<gene>
    <name evidence="4" type="ORF">AADEFJLK_00040</name>
    <name evidence="3" type="ORF">AADEFJLK_01761</name>
    <name evidence="2" type="ORF">AADEFJLK_02672</name>
</gene>
<dbReference type="EMBL" id="PGFZ01000005">
    <property type="protein sequence ID" value="POZ51798.1"/>
    <property type="molecule type" value="Genomic_DNA"/>
</dbReference>
<evidence type="ECO:0000313" key="3">
    <source>
        <dbReference type="EMBL" id="POZ52286.1"/>
    </source>
</evidence>
<evidence type="ECO:0000313" key="5">
    <source>
        <dbReference type="Proteomes" id="UP000237423"/>
    </source>
</evidence>
<protein>
    <recommendedName>
        <fullName evidence="1">AntA/AntB antirepressor domain-containing protein</fullName>
    </recommendedName>
</protein>
<name>A0A2S5CND6_9GAMM</name>
<dbReference type="EMBL" id="PGFZ01000001">
    <property type="protein sequence ID" value="POZ53031.1"/>
    <property type="molecule type" value="Genomic_DNA"/>
</dbReference>
<dbReference type="InterPro" id="IPR013557">
    <property type="entry name" value="AntA/B_antirep"/>
</dbReference>
<dbReference type="Pfam" id="PF08346">
    <property type="entry name" value="AntA"/>
    <property type="match status" value="1"/>
</dbReference>
<organism evidence="3 5">
    <name type="scientific">Methylovulum psychrotolerans</name>
    <dbReference type="NCBI Taxonomy" id="1704499"/>
    <lineage>
        <taxon>Bacteria</taxon>
        <taxon>Pseudomonadati</taxon>
        <taxon>Pseudomonadota</taxon>
        <taxon>Gammaproteobacteria</taxon>
        <taxon>Methylococcales</taxon>
        <taxon>Methylococcaceae</taxon>
        <taxon>Methylovulum</taxon>
    </lineage>
</organism>
<evidence type="ECO:0000313" key="4">
    <source>
        <dbReference type="EMBL" id="POZ53031.1"/>
    </source>
</evidence>
<dbReference type="EMBL" id="PGFZ01000003">
    <property type="protein sequence ID" value="POZ52286.1"/>
    <property type="molecule type" value="Genomic_DNA"/>
</dbReference>
<dbReference type="Proteomes" id="UP000237423">
    <property type="component" value="Unassembled WGS sequence"/>
</dbReference>
<reference evidence="3 5" key="1">
    <citation type="submission" date="2017-11" db="EMBL/GenBank/DDBJ databases">
        <title>Draft Genome Sequence of Methylobacter psychrotolerans Sph1T, an Obligate Methanotroph from Low-Temperature Environments.</title>
        <authorList>
            <person name="Oshkin I.Y."/>
            <person name="Miroshnikov K."/>
            <person name="Belova S.E."/>
            <person name="Korzhenkov A."/>
            <person name="Toshchakov S.V."/>
            <person name="Dedysh S.N."/>
        </authorList>
    </citation>
    <scope>NUCLEOTIDE SEQUENCE [LARGE SCALE GENOMIC DNA]</scope>
    <source>
        <strain evidence="3 5">Sph1</strain>
    </source>
</reference>
<proteinExistence type="predicted"/>
<evidence type="ECO:0000259" key="1">
    <source>
        <dbReference type="Pfam" id="PF08346"/>
    </source>
</evidence>
<feature type="domain" description="AntA/AntB antirepressor" evidence="1">
    <location>
        <begin position="32"/>
        <end position="67"/>
    </location>
</feature>
<sequence length="140" mass="15046">MGVGAATLTPSVADGLISVFAQDIGGTLQPAVDARALHRFLGVKQDFSSWVKRRFRQYGFIEGLDFLLPKMGEAVPLPAGRAPVLPALGFFWGAFLFLSWAVKKAGLPLCIVPALRGGVCFSDQTGRILGFDVLGFWDFG</sequence>
<evidence type="ECO:0000313" key="2">
    <source>
        <dbReference type="EMBL" id="POZ51798.1"/>
    </source>
</evidence>
<dbReference type="AlphaFoldDB" id="A0A2S5CND6"/>